<dbReference type="Proteomes" id="UP001354073">
    <property type="component" value="Unassembled WGS sequence"/>
</dbReference>
<proteinExistence type="predicted"/>
<evidence type="ECO:0000313" key="2">
    <source>
        <dbReference type="Proteomes" id="UP001354073"/>
    </source>
</evidence>
<accession>A0ACC7RLX9</accession>
<feature type="non-terminal residue" evidence="1">
    <location>
        <position position="63"/>
    </location>
</feature>
<protein>
    <submittedName>
        <fullName evidence="1">FimD/PapC N-terminal domain-containing protein</fullName>
    </submittedName>
</protein>
<comment type="caution">
    <text evidence="1">The sequence shown here is derived from an EMBL/GenBank/DDBJ whole genome shotgun (WGS) entry which is preliminary data.</text>
</comment>
<organism evidence="1 2">
    <name type="scientific">Vibrio campbellii</name>
    <dbReference type="NCBI Taxonomy" id="680"/>
    <lineage>
        <taxon>Bacteria</taxon>
        <taxon>Pseudomonadati</taxon>
        <taxon>Pseudomonadota</taxon>
        <taxon>Gammaproteobacteria</taxon>
        <taxon>Vibrionales</taxon>
        <taxon>Vibrionaceae</taxon>
        <taxon>Vibrio</taxon>
    </lineage>
</organism>
<name>A0ACC7RLX9_9VIBR</name>
<reference evidence="1" key="1">
    <citation type="submission" date="2024-11" db="EMBL/GenBank/DDBJ databases">
        <title>Identification of new Vibrio campbellii strains harboring the pVA1 plasmid isolated from Penaeus vannamei postlarvae affected by outbreaks of acute hepatopancreatic necrosis disease (AHPND) in Mexico.</title>
        <authorList>
            <person name="Gomez-Gil B."/>
            <person name="Enciso-Ibarra J."/>
        </authorList>
    </citation>
    <scope>NUCLEOTIDE SEQUENCE</scope>
    <source>
        <strain evidence="1">M270204</strain>
    </source>
</reference>
<dbReference type="EMBL" id="JAVHXJ020000263">
    <property type="protein sequence ID" value="MGI1900918.1"/>
    <property type="molecule type" value="Genomic_DNA"/>
</dbReference>
<evidence type="ECO:0000313" key="1">
    <source>
        <dbReference type="EMBL" id="MGI1900918.1"/>
    </source>
</evidence>
<sequence length="63" mass="7351">MRRHLLGLIMVLSFPSFSYATSFNNYFIRSENSVDLSKFSNANFVEDGKYELEVYINGEFLTK</sequence>
<gene>
    <name evidence="1" type="ORF">REH74_025665</name>
</gene>